<dbReference type="GO" id="GO:0008270">
    <property type="term" value="F:zinc ion binding"/>
    <property type="evidence" value="ECO:0007669"/>
    <property type="project" value="UniProtKB-KW"/>
</dbReference>
<evidence type="ECO:0000256" key="1">
    <source>
        <dbReference type="ARBA" id="ARBA00022723"/>
    </source>
</evidence>
<dbReference type="GO" id="GO:0000785">
    <property type="term" value="C:chromatin"/>
    <property type="evidence" value="ECO:0007669"/>
    <property type="project" value="TreeGrafter"/>
</dbReference>
<dbReference type="GO" id="GO:0008157">
    <property type="term" value="F:protein phosphatase 1 binding"/>
    <property type="evidence" value="ECO:0007669"/>
    <property type="project" value="TreeGrafter"/>
</dbReference>
<evidence type="ECO:0000259" key="7">
    <source>
        <dbReference type="PROSITE" id="PS50103"/>
    </source>
</evidence>
<dbReference type="Pfam" id="PF18044">
    <property type="entry name" value="zf-CCCH_4"/>
    <property type="match status" value="1"/>
</dbReference>
<feature type="compositionally biased region" description="Low complexity" evidence="6">
    <location>
        <begin position="760"/>
        <end position="770"/>
    </location>
</feature>
<dbReference type="PANTHER" id="PTHR46557:SF1">
    <property type="entry name" value="SERINE_THREONINE-PROTEIN PHOSPHATASE 1 REGULATORY SUBUNIT 10"/>
    <property type="match status" value="1"/>
</dbReference>
<evidence type="ECO:0000313" key="10">
    <source>
        <dbReference type="Proteomes" id="UP000736335"/>
    </source>
</evidence>
<feature type="compositionally biased region" description="Polar residues" evidence="6">
    <location>
        <begin position="247"/>
        <end position="256"/>
    </location>
</feature>
<comment type="caution">
    <text evidence="9">The sequence shown here is derived from an EMBL/GenBank/DDBJ whole genome shotgun (WGS) entry which is preliminary data.</text>
</comment>
<feature type="region of interest" description="Disordered" evidence="6">
    <location>
        <begin position="760"/>
        <end position="848"/>
    </location>
</feature>
<feature type="compositionally biased region" description="Low complexity" evidence="6">
    <location>
        <begin position="76"/>
        <end position="86"/>
    </location>
</feature>
<keyword evidence="4" id="KW-0539">Nucleus</keyword>
<evidence type="ECO:0000256" key="2">
    <source>
        <dbReference type="ARBA" id="ARBA00022771"/>
    </source>
</evidence>
<proteinExistence type="predicted"/>
<feature type="compositionally biased region" description="Low complexity" evidence="6">
    <location>
        <begin position="227"/>
        <end position="246"/>
    </location>
</feature>
<keyword evidence="10" id="KW-1185">Reference proteome</keyword>
<feature type="region of interest" description="Disordered" evidence="6">
    <location>
        <begin position="396"/>
        <end position="536"/>
    </location>
</feature>
<feature type="compositionally biased region" description="Low complexity" evidence="6">
    <location>
        <begin position="436"/>
        <end position="456"/>
    </location>
</feature>
<dbReference type="GO" id="GO:0072357">
    <property type="term" value="C:PTW/PP1 phosphatase complex"/>
    <property type="evidence" value="ECO:0007669"/>
    <property type="project" value="TreeGrafter"/>
</dbReference>
<feature type="zinc finger region" description="C3H1-type" evidence="5">
    <location>
        <begin position="844"/>
        <end position="871"/>
    </location>
</feature>
<name>A0A9P6H9C3_9AGAM</name>
<dbReference type="Gene3D" id="4.10.1000.10">
    <property type="entry name" value="Zinc finger, CCCH-type"/>
    <property type="match status" value="1"/>
</dbReference>
<reference evidence="9" key="1">
    <citation type="journal article" date="2020" name="Nat. Commun.">
        <title>Large-scale genome sequencing of mycorrhizal fungi provides insights into the early evolution of symbiotic traits.</title>
        <authorList>
            <person name="Miyauchi S."/>
            <person name="Kiss E."/>
            <person name="Kuo A."/>
            <person name="Drula E."/>
            <person name="Kohler A."/>
            <person name="Sanchez-Garcia M."/>
            <person name="Morin E."/>
            <person name="Andreopoulos B."/>
            <person name="Barry K.W."/>
            <person name="Bonito G."/>
            <person name="Buee M."/>
            <person name="Carver A."/>
            <person name="Chen C."/>
            <person name="Cichocki N."/>
            <person name="Clum A."/>
            <person name="Culley D."/>
            <person name="Crous P.W."/>
            <person name="Fauchery L."/>
            <person name="Girlanda M."/>
            <person name="Hayes R.D."/>
            <person name="Keri Z."/>
            <person name="LaButti K."/>
            <person name="Lipzen A."/>
            <person name="Lombard V."/>
            <person name="Magnuson J."/>
            <person name="Maillard F."/>
            <person name="Murat C."/>
            <person name="Nolan M."/>
            <person name="Ohm R.A."/>
            <person name="Pangilinan J."/>
            <person name="Pereira M.F."/>
            <person name="Perotto S."/>
            <person name="Peter M."/>
            <person name="Pfister S."/>
            <person name="Riley R."/>
            <person name="Sitrit Y."/>
            <person name="Stielow J.B."/>
            <person name="Szollosi G."/>
            <person name="Zifcakova L."/>
            <person name="Stursova M."/>
            <person name="Spatafora J.W."/>
            <person name="Tedersoo L."/>
            <person name="Vaario L.M."/>
            <person name="Yamada A."/>
            <person name="Yan M."/>
            <person name="Wang P."/>
            <person name="Xu J."/>
            <person name="Bruns T."/>
            <person name="Baldrian P."/>
            <person name="Vilgalys R."/>
            <person name="Dunand C."/>
            <person name="Henrissat B."/>
            <person name="Grigoriev I.V."/>
            <person name="Hibbett D."/>
            <person name="Nagy L.G."/>
            <person name="Martin F.M."/>
        </authorList>
    </citation>
    <scope>NUCLEOTIDE SEQUENCE</scope>
    <source>
        <strain evidence="9">UH-Tt-Lm1</strain>
    </source>
</reference>
<dbReference type="InterPro" id="IPR017923">
    <property type="entry name" value="TFIIS_N"/>
</dbReference>
<organism evidence="9 10">
    <name type="scientific">Thelephora terrestris</name>
    <dbReference type="NCBI Taxonomy" id="56493"/>
    <lineage>
        <taxon>Eukaryota</taxon>
        <taxon>Fungi</taxon>
        <taxon>Dikarya</taxon>
        <taxon>Basidiomycota</taxon>
        <taxon>Agaricomycotina</taxon>
        <taxon>Agaricomycetes</taxon>
        <taxon>Thelephorales</taxon>
        <taxon>Thelephoraceae</taxon>
        <taxon>Thelephora</taxon>
    </lineage>
</organism>
<dbReference type="SMART" id="SM00356">
    <property type="entry name" value="ZnF_C3H1"/>
    <property type="match status" value="1"/>
</dbReference>
<dbReference type="Proteomes" id="UP000736335">
    <property type="component" value="Unassembled WGS sequence"/>
</dbReference>
<dbReference type="OrthoDB" id="6159439at2759"/>
<gene>
    <name evidence="9" type="ORF">BJ322DRAFT_1075692</name>
</gene>
<feature type="compositionally biased region" description="Basic and acidic residues" evidence="6">
    <location>
        <begin position="401"/>
        <end position="419"/>
    </location>
</feature>
<feature type="compositionally biased region" description="Low complexity" evidence="6">
    <location>
        <begin position="800"/>
        <end position="811"/>
    </location>
</feature>
<dbReference type="AlphaFoldDB" id="A0A9P6H9C3"/>
<accession>A0A9P6H9C3</accession>
<protein>
    <recommendedName>
        <fullName evidence="11">Serine/threonine-protein phosphatase 1 regulatory subunit 10</fullName>
    </recommendedName>
</protein>
<keyword evidence="1 5" id="KW-0479">Metal-binding</keyword>
<reference evidence="9" key="2">
    <citation type="submission" date="2020-11" db="EMBL/GenBank/DDBJ databases">
        <authorList>
            <consortium name="DOE Joint Genome Institute"/>
            <person name="Kuo A."/>
            <person name="Miyauchi S."/>
            <person name="Kiss E."/>
            <person name="Drula E."/>
            <person name="Kohler A."/>
            <person name="Sanchez-Garcia M."/>
            <person name="Andreopoulos B."/>
            <person name="Barry K.W."/>
            <person name="Bonito G."/>
            <person name="Buee M."/>
            <person name="Carver A."/>
            <person name="Chen C."/>
            <person name="Cichocki N."/>
            <person name="Clum A."/>
            <person name="Culley D."/>
            <person name="Crous P.W."/>
            <person name="Fauchery L."/>
            <person name="Girlanda M."/>
            <person name="Hayes R."/>
            <person name="Keri Z."/>
            <person name="Labutti K."/>
            <person name="Lipzen A."/>
            <person name="Lombard V."/>
            <person name="Magnuson J."/>
            <person name="Maillard F."/>
            <person name="Morin E."/>
            <person name="Murat C."/>
            <person name="Nolan M."/>
            <person name="Ohm R."/>
            <person name="Pangilinan J."/>
            <person name="Pereira M."/>
            <person name="Perotto S."/>
            <person name="Peter M."/>
            <person name="Riley R."/>
            <person name="Sitrit Y."/>
            <person name="Stielow B."/>
            <person name="Szollosi G."/>
            <person name="Zifcakova L."/>
            <person name="Stursova M."/>
            <person name="Spatafora J.W."/>
            <person name="Tedersoo L."/>
            <person name="Vaario L.-M."/>
            <person name="Yamada A."/>
            <person name="Yan M."/>
            <person name="Wang P."/>
            <person name="Xu J."/>
            <person name="Bruns T."/>
            <person name="Baldrian P."/>
            <person name="Vilgalys R."/>
            <person name="Henrissat B."/>
            <person name="Grigoriev I.V."/>
            <person name="Hibbett D."/>
            <person name="Nagy L.G."/>
            <person name="Martin F.M."/>
        </authorList>
    </citation>
    <scope>NUCLEOTIDE SEQUENCE</scope>
    <source>
        <strain evidence="9">UH-Tt-Lm1</strain>
    </source>
</reference>
<evidence type="ECO:0000256" key="3">
    <source>
        <dbReference type="ARBA" id="ARBA00022833"/>
    </source>
</evidence>
<sequence length="871" mass="93947">MDSIYGAWMQPAGPQDSLHHPSGPTEQSWKDPASTTATSTNGPGPSSGSQPTLDLNDFGLSVDINGGINPHGTSGGTSTSSPASGSQQYGHFSQYPFFLPGPFNVTPYGSNPQWPPSVPLSSYSSLNGATTNTNGQMSSPPQMVIDPALTMGTPPTASNSQPYSLSTRSPFSSYHNSTMAINPAFVHSFPPSHQIAQSPPQTLAPYALHAPSPPVETISPTAFYQQSTPSTSTSATPPSNTPISTSNKLSPQARQERFNSTIKPLLQPNQFTGAGAVSDLADKIIALDVPEVDGPLRLEILTKIRDNAGNHYFRAWVENEDAMDITREWLKAAAKGDDQLAETIMPLLHIIDRLPWSLESLRKAKLGKIILKLTKEASIPAVKDMASNLERKWRQMASTNPKDDPSKKSGDTETSEDTKTKKRKPSEPPPKPGPPAKKTAVTLTTTKSTTTATKTSAVKDAKSDSSFFSAPKPKPKLPSFKKAPVPMKKEPEANVAQPSSLDPFQEALKSMAKGRKESPSVTPIPQQPTPPTLNTTATVTAGLTKTLKKKKSVSWAPDGRLEQVKLIERAVYDDDPVDGTTIHNIRDLDRDEGAAMHAQLFEELIDWAEPQVLDIPQDIELRSRGEASQERLAQEEREKTALGAFYISVTQIPDSPAEPPVITPDDEVDSTVRHMVIGPDAESIFLSAPPPSEASAGAFHNDQFGGPSVMSIDEDPNKPFPPMDPSMLSTMSAGLGNMTPEHLTQLLATLASQNGMYGQQQQQQGVHGQQVPPYGSVGNGTGQEDWNAAHQQWGDYGGYQQEDTGDVQQQQPSQRGGWDRGGFRGRGRGRGRGGGLVGDGYKDGRKRKPCTFFAQGRCRYGDQCDFSHEAY</sequence>
<evidence type="ECO:0000259" key="8">
    <source>
        <dbReference type="PROSITE" id="PS51319"/>
    </source>
</evidence>
<dbReference type="InterPro" id="IPR035441">
    <property type="entry name" value="TFIIS/LEDGF_dom_sf"/>
</dbReference>
<evidence type="ECO:0008006" key="11">
    <source>
        <dbReference type="Google" id="ProtNLM"/>
    </source>
</evidence>
<dbReference type="PROSITE" id="PS51319">
    <property type="entry name" value="TFIIS_N"/>
    <property type="match status" value="1"/>
</dbReference>
<dbReference type="InterPro" id="IPR000571">
    <property type="entry name" value="Znf_CCCH"/>
</dbReference>
<dbReference type="EMBL" id="WIUZ02000012">
    <property type="protein sequence ID" value="KAF9782343.1"/>
    <property type="molecule type" value="Genomic_DNA"/>
</dbReference>
<keyword evidence="3 5" id="KW-0862">Zinc</keyword>
<feature type="compositionally biased region" description="Low complexity" evidence="6">
    <location>
        <begin position="464"/>
        <end position="484"/>
    </location>
</feature>
<dbReference type="Gene3D" id="1.20.930.10">
    <property type="entry name" value="Conserved domain common to transcription factors TFIIS, elongin A, CRSP70"/>
    <property type="match status" value="1"/>
</dbReference>
<feature type="compositionally biased region" description="Low complexity" evidence="6">
    <location>
        <begin position="32"/>
        <end position="52"/>
    </location>
</feature>
<evidence type="ECO:0000256" key="6">
    <source>
        <dbReference type="SAM" id="MobiDB-lite"/>
    </source>
</evidence>
<dbReference type="PANTHER" id="PTHR46557">
    <property type="entry name" value="SERINE/THREONINE-PROTEIN PHOSPHATASE 1 REGULATORY SUBUNIT 10-RELATED"/>
    <property type="match status" value="1"/>
</dbReference>
<dbReference type="SUPFAM" id="SSF47676">
    <property type="entry name" value="Conserved domain common to transcription factors TFIIS, elongin A, CRSP70"/>
    <property type="match status" value="1"/>
</dbReference>
<dbReference type="InterPro" id="IPR036855">
    <property type="entry name" value="Znf_CCCH_sf"/>
</dbReference>
<comment type="subcellular location">
    <subcellularLocation>
        <location evidence="4">Nucleus</location>
    </subcellularLocation>
</comment>
<evidence type="ECO:0000256" key="4">
    <source>
        <dbReference type="PROSITE-ProRule" id="PRU00649"/>
    </source>
</evidence>
<feature type="domain" description="TFIIS N-terminal" evidence="8">
    <location>
        <begin position="324"/>
        <end position="400"/>
    </location>
</feature>
<evidence type="ECO:0000313" key="9">
    <source>
        <dbReference type="EMBL" id="KAF9782343.1"/>
    </source>
</evidence>
<evidence type="ECO:0000256" key="5">
    <source>
        <dbReference type="PROSITE-ProRule" id="PRU00723"/>
    </source>
</evidence>
<dbReference type="SUPFAM" id="SSF90229">
    <property type="entry name" value="CCCH zinc finger"/>
    <property type="match status" value="1"/>
</dbReference>
<dbReference type="PROSITE" id="PS50103">
    <property type="entry name" value="ZF_C3H1"/>
    <property type="match status" value="1"/>
</dbReference>
<feature type="domain" description="C3H1-type" evidence="7">
    <location>
        <begin position="844"/>
        <end position="871"/>
    </location>
</feature>
<dbReference type="GO" id="GO:0005634">
    <property type="term" value="C:nucleus"/>
    <property type="evidence" value="ECO:0007669"/>
    <property type="project" value="UniProtKB-SubCell"/>
</dbReference>
<feature type="region of interest" description="Disordered" evidence="6">
    <location>
        <begin position="1"/>
        <end position="87"/>
    </location>
</feature>
<dbReference type="Pfam" id="PF08711">
    <property type="entry name" value="Med26"/>
    <property type="match status" value="1"/>
</dbReference>
<feature type="region of interest" description="Disordered" evidence="6">
    <location>
        <begin position="225"/>
        <end position="256"/>
    </location>
</feature>
<keyword evidence="2 5" id="KW-0863">Zinc-finger</keyword>
<dbReference type="InterPro" id="IPR041367">
    <property type="entry name" value="Znf-CCCH_4"/>
</dbReference>